<proteinExistence type="predicted"/>
<comment type="caution">
    <text evidence="1">The sequence shown here is derived from an EMBL/GenBank/DDBJ whole genome shotgun (WGS) entry which is preliminary data.</text>
</comment>
<evidence type="ECO:0000313" key="2">
    <source>
        <dbReference type="Proteomes" id="UP000243985"/>
    </source>
</evidence>
<name>A0A2T5XX92_9FLAO</name>
<dbReference type="AlphaFoldDB" id="A0A2T5XX92"/>
<evidence type="ECO:0000313" key="1">
    <source>
        <dbReference type="EMBL" id="PTX08073.1"/>
    </source>
</evidence>
<reference evidence="1 2" key="1">
    <citation type="submission" date="2018-04" db="EMBL/GenBank/DDBJ databases">
        <title>Genomic Encyclopedia of Archaeal and Bacterial Type Strains, Phase II (KMG-II): from individual species to whole genera.</title>
        <authorList>
            <person name="Goeker M."/>
        </authorList>
    </citation>
    <scope>NUCLEOTIDE SEQUENCE [LARGE SCALE GENOMIC DNA]</scope>
    <source>
        <strain evidence="1 2">DSM 22902</strain>
    </source>
</reference>
<gene>
    <name evidence="1" type="ORF">C8P65_102115</name>
</gene>
<organism evidence="1 2">
    <name type="scientific">Capnocytophaga leadbetteri</name>
    <dbReference type="NCBI Taxonomy" id="327575"/>
    <lineage>
        <taxon>Bacteria</taxon>
        <taxon>Pseudomonadati</taxon>
        <taxon>Bacteroidota</taxon>
        <taxon>Flavobacteriia</taxon>
        <taxon>Flavobacteriales</taxon>
        <taxon>Flavobacteriaceae</taxon>
        <taxon>Capnocytophaga</taxon>
    </lineage>
</organism>
<protein>
    <submittedName>
        <fullName evidence="1">Uncharacterized protein</fullName>
    </submittedName>
</protein>
<dbReference type="Proteomes" id="UP000243985">
    <property type="component" value="Unassembled WGS sequence"/>
</dbReference>
<dbReference type="RefSeq" id="WP_107781339.1">
    <property type="nucleotide sequence ID" value="NZ_QBKG01000002.1"/>
</dbReference>
<dbReference type="GeneID" id="84580089"/>
<accession>A0A2T5XX92</accession>
<dbReference type="EMBL" id="QBKG01000002">
    <property type="protein sequence ID" value="PTX08073.1"/>
    <property type="molecule type" value="Genomic_DNA"/>
</dbReference>
<sequence length="95" mass="11170">MNSRFLAYTEALALDTFLQVLTFEQRLATCQYRAGKTDKVPALVQKLQDWTERKRWQPPAFRYEPETLELLWQDSTAQWLPLAVHPLYQAEVNGK</sequence>